<keyword evidence="2" id="KW-0812">Transmembrane</keyword>
<keyword evidence="2" id="KW-1133">Transmembrane helix</keyword>
<gene>
    <name evidence="3" type="ORF">AB0K36_15120</name>
</gene>
<name>A0ABV3HU46_9ACTN</name>
<evidence type="ECO:0000313" key="4">
    <source>
        <dbReference type="Proteomes" id="UP001552521"/>
    </source>
</evidence>
<evidence type="ECO:0000256" key="2">
    <source>
        <dbReference type="SAM" id="Phobius"/>
    </source>
</evidence>
<feature type="compositionally biased region" description="Pro residues" evidence="1">
    <location>
        <begin position="154"/>
        <end position="168"/>
    </location>
</feature>
<evidence type="ECO:0008006" key="5">
    <source>
        <dbReference type="Google" id="ProtNLM"/>
    </source>
</evidence>
<comment type="caution">
    <text evidence="3">The sequence shown here is derived from an EMBL/GenBank/DDBJ whole genome shotgun (WGS) entry which is preliminary data.</text>
</comment>
<feature type="compositionally biased region" description="Low complexity" evidence="1">
    <location>
        <begin position="200"/>
        <end position="210"/>
    </location>
</feature>
<dbReference type="Proteomes" id="UP001552521">
    <property type="component" value="Unassembled WGS sequence"/>
</dbReference>
<feature type="compositionally biased region" description="Low complexity" evidence="1">
    <location>
        <begin position="177"/>
        <end position="191"/>
    </location>
</feature>
<feature type="transmembrane region" description="Helical" evidence="2">
    <location>
        <begin position="63"/>
        <end position="83"/>
    </location>
</feature>
<keyword evidence="2" id="KW-0472">Membrane</keyword>
<reference evidence="3 4" key="1">
    <citation type="submission" date="2024-06" db="EMBL/GenBank/DDBJ databases">
        <title>The Natural Products Discovery Center: Release of the First 8490 Sequenced Strains for Exploring Actinobacteria Biosynthetic Diversity.</title>
        <authorList>
            <person name="Kalkreuter E."/>
            <person name="Kautsar S.A."/>
            <person name="Yang D."/>
            <person name="Bader C.D."/>
            <person name="Teijaro C.N."/>
            <person name="Fluegel L."/>
            <person name="Davis C.M."/>
            <person name="Simpson J.R."/>
            <person name="Lauterbach L."/>
            <person name="Steele A.D."/>
            <person name="Gui C."/>
            <person name="Meng S."/>
            <person name="Li G."/>
            <person name="Viehrig K."/>
            <person name="Ye F."/>
            <person name="Su P."/>
            <person name="Kiefer A.F."/>
            <person name="Nichols A."/>
            <person name="Cepeda A.J."/>
            <person name="Yan W."/>
            <person name="Fan B."/>
            <person name="Jiang Y."/>
            <person name="Adhikari A."/>
            <person name="Zheng C.-J."/>
            <person name="Schuster L."/>
            <person name="Cowan T.M."/>
            <person name="Smanski M.J."/>
            <person name="Chevrette M.G."/>
            <person name="De Carvalho L.P.S."/>
            <person name="Shen B."/>
        </authorList>
    </citation>
    <scope>NUCLEOTIDE SEQUENCE [LARGE SCALE GENOMIC DNA]</scope>
    <source>
        <strain evidence="3 4">NPDC049344</strain>
    </source>
</reference>
<proteinExistence type="predicted"/>
<evidence type="ECO:0000256" key="1">
    <source>
        <dbReference type="SAM" id="MobiDB-lite"/>
    </source>
</evidence>
<organism evidence="3 4">
    <name type="scientific">Streptomyces kurssanovii</name>
    <dbReference type="NCBI Taxonomy" id="67312"/>
    <lineage>
        <taxon>Bacteria</taxon>
        <taxon>Bacillati</taxon>
        <taxon>Actinomycetota</taxon>
        <taxon>Actinomycetes</taxon>
        <taxon>Kitasatosporales</taxon>
        <taxon>Streptomycetaceae</taxon>
        <taxon>Streptomyces</taxon>
    </lineage>
</organism>
<dbReference type="EMBL" id="JBFAQK010000017">
    <property type="protein sequence ID" value="MEV4682099.1"/>
    <property type="molecule type" value="Genomic_DNA"/>
</dbReference>
<accession>A0ABV3HU46</accession>
<keyword evidence="4" id="KW-1185">Reference proteome</keyword>
<feature type="region of interest" description="Disordered" evidence="1">
    <location>
        <begin position="114"/>
        <end position="218"/>
    </location>
</feature>
<evidence type="ECO:0000313" key="3">
    <source>
        <dbReference type="EMBL" id="MEV4682099.1"/>
    </source>
</evidence>
<dbReference type="RefSeq" id="WP_364593482.1">
    <property type="nucleotide sequence ID" value="NZ_JBFAQK010000017.1"/>
</dbReference>
<sequence length="218" mass="21866">MENWQEDVGTGHTHEPHEVTIQLDGLGRKLRDLPVEPIAAQDSAEGPVFVDESGRRSKKFRRIGWVLAAACAVYAITLVAALLGGNSSAPWMPGLGSVGEKQPEHVEIQPAPTDLVSTVPTPNAPPGVPAPSDSAGAALPLPSGSAGDGSALPNVPPPASKSPSPRQPSPGTGTTGPVASPDAPRSDSPAPAVSPPVGPGPSTAPSGSPDQPVQEGAL</sequence>
<protein>
    <recommendedName>
        <fullName evidence="5">Translation initiation factor IF-2</fullName>
    </recommendedName>
</protein>